<dbReference type="InterPro" id="IPR022409">
    <property type="entry name" value="PKD/Chitinase_dom"/>
</dbReference>
<feature type="binding site" description="covalent" evidence="6">
    <location>
        <position position="715"/>
    </location>
    <ligand>
        <name>heme c</name>
        <dbReference type="ChEBI" id="CHEBI:61717"/>
    </ligand>
</feature>
<dbReference type="PRINTS" id="PR00606">
    <property type="entry name" value="CYTCHROMECID"/>
</dbReference>
<dbReference type="InterPro" id="IPR009056">
    <property type="entry name" value="Cyt_c-like_dom"/>
</dbReference>
<feature type="domain" description="Cytochrome c" evidence="10">
    <location>
        <begin position="652"/>
        <end position="737"/>
    </location>
</feature>
<dbReference type="InterPro" id="IPR002324">
    <property type="entry name" value="Cyt_c_ID"/>
</dbReference>
<reference evidence="11 12" key="1">
    <citation type="submission" date="2017-10" db="EMBL/GenBank/DDBJ databases">
        <title>The draft genome sequence of Lewinella marina KCTC 32374.</title>
        <authorList>
            <person name="Wang K."/>
        </authorList>
    </citation>
    <scope>NUCLEOTIDE SEQUENCE [LARGE SCALE GENOMIC DNA]</scope>
    <source>
        <strain evidence="11 12">MKG-38</strain>
    </source>
</reference>
<keyword evidence="1" id="KW-0813">Transport</keyword>
<feature type="binding site" description="covalent" evidence="6">
    <location>
        <position position="666"/>
    </location>
    <ligand>
        <name>heme c</name>
        <dbReference type="ChEBI" id="CHEBI:61717"/>
    </ligand>
</feature>
<dbReference type="InterPro" id="IPR000601">
    <property type="entry name" value="PKD_dom"/>
</dbReference>
<dbReference type="Pfam" id="PF07995">
    <property type="entry name" value="GSDH"/>
    <property type="match status" value="1"/>
</dbReference>
<comment type="caution">
    <text evidence="11">The sequence shown here is derived from an EMBL/GenBank/DDBJ whole genome shotgun (WGS) entry which is preliminary data.</text>
</comment>
<dbReference type="InterPro" id="IPR013783">
    <property type="entry name" value="Ig-like_fold"/>
</dbReference>
<keyword evidence="12" id="KW-1185">Reference proteome</keyword>
<dbReference type="InterPro" id="IPR035986">
    <property type="entry name" value="PKD_dom_sf"/>
</dbReference>
<dbReference type="PROSITE" id="PS50093">
    <property type="entry name" value="PKD"/>
    <property type="match status" value="1"/>
</dbReference>
<dbReference type="OrthoDB" id="9816308at2"/>
<evidence type="ECO:0000256" key="3">
    <source>
        <dbReference type="ARBA" id="ARBA00022723"/>
    </source>
</evidence>
<keyword evidence="5 6" id="KW-0408">Iron</keyword>
<dbReference type="RefSeq" id="WP_099106874.1">
    <property type="nucleotide sequence ID" value="NZ_JAATJF010000002.1"/>
</dbReference>
<keyword evidence="8" id="KW-0732">Signal</keyword>
<dbReference type="InterPro" id="IPR036909">
    <property type="entry name" value="Cyt_c-like_dom_sf"/>
</dbReference>
<dbReference type="GO" id="GO:0009055">
    <property type="term" value="F:electron transfer activity"/>
    <property type="evidence" value="ECO:0007669"/>
    <property type="project" value="InterPro"/>
</dbReference>
<evidence type="ECO:0000256" key="4">
    <source>
        <dbReference type="ARBA" id="ARBA00022982"/>
    </source>
</evidence>
<dbReference type="Gene3D" id="2.60.120.260">
    <property type="entry name" value="Galactose-binding domain-like"/>
    <property type="match status" value="1"/>
</dbReference>
<feature type="compositionally biased region" description="Basic and acidic residues" evidence="7">
    <location>
        <begin position="209"/>
        <end position="222"/>
    </location>
</feature>
<organism evidence="11 12">
    <name type="scientific">Neolewinella marina</name>
    <dbReference type="NCBI Taxonomy" id="438751"/>
    <lineage>
        <taxon>Bacteria</taxon>
        <taxon>Pseudomonadati</taxon>
        <taxon>Bacteroidota</taxon>
        <taxon>Saprospiria</taxon>
        <taxon>Saprospirales</taxon>
        <taxon>Lewinellaceae</taxon>
        <taxon>Neolewinella</taxon>
    </lineage>
</organism>
<dbReference type="SUPFAM" id="SSF49299">
    <property type="entry name" value="PKD domain"/>
    <property type="match status" value="1"/>
</dbReference>
<feature type="compositionally biased region" description="Polar residues" evidence="7">
    <location>
        <begin position="198"/>
        <end position="208"/>
    </location>
</feature>
<sequence>MTFSAIHCQGVPLRGLLVATLLAAGLFSCDADGPAAATDDGSKPEENRFTTTVLTDPGSLDEPMAFTFLSEEEVMVVERKGGVKTFNVAEREMRTVGHVPVNIMYTNKEGQSRPAEEGLMGVAADPNFAENSWVYMLYADPAEPKHVLSRYEFNGDSLLMGSEKVVLEYPAQREVCCHTGGGITFDAAGNLYLTTGNNTANPPIGTSNLDERPGHETSDDQRTAGNTNDLRGKILRIHPEADGSYTIPEGNLFPEGTEGARPEIYTMGHRNPWRVSVDSKTGYIYWGEVGPDASEDTRYGPRGYDEFNQAKSAGFHGWPYFIGDNKPYGDYDYATDSVSGNFDVNHVVNNSPNNTGLTELPEPVPAFIWYPYSYSEEFPLMGSSGRSATGGPVYRQADFPASDYRFPSYYEGKWLAVEFMRGWIMAIEMDEDGNYAGMEPFLPEENFSSAIDMQFSPDGRLYVLEYGSAWFRGNENAQIKRIEYNGGNRPPVVAASADQTAGALPLTVQLSADGTVDYDEDELEYRWTVTSDNGYSESFDEANPTVTLDKEGTYTATLSVTDAAGNSDQQSFEILAGNAPPEVDIVIEEGNRSFFFPGSKLKYDIRVADPEDGSLEGGQIPAEAVAVNFDYAPEGYDPIEIAQNHVSSDEWVIYARGKELINESDCLSCHRVDVSSVGPSYQAVAEKYAGDPSMKPVIVKRIIEGSVGLWGDHAMSAHPDLSERDAGMMVDYILSLNNPAPDARTVPLAGTYVTEVPERQNGKGGYLLRAAYTDRGTGKLKPLTAEKIIALRNPVLDVEKSDETEGTQLLTTPGRSFNVVEDGGYVAYRKLDLTGISEIEIKAEASGRSGAAGGVIEVRSGGPEGELIGSTGQITVQNIDFGAELGKLKAEWEAGGKKGPEPGWGTVREKFQPRYTVPIDGQGGLHDLYFVVRNPEVKPGQILVQLQSIEFKNSNRLSR</sequence>
<dbReference type="InterPro" id="IPR011042">
    <property type="entry name" value="6-blade_b-propeller_TolB-like"/>
</dbReference>
<feature type="binding site" description="covalent" evidence="6">
    <location>
        <position position="670"/>
    </location>
    <ligand>
        <name>heme c</name>
        <dbReference type="ChEBI" id="CHEBI:61717"/>
    </ligand>
</feature>
<evidence type="ECO:0000256" key="8">
    <source>
        <dbReference type="SAM" id="SignalP"/>
    </source>
</evidence>
<dbReference type="SUPFAM" id="SSF46626">
    <property type="entry name" value="Cytochrome c"/>
    <property type="match status" value="1"/>
</dbReference>
<keyword evidence="2 6" id="KW-0349">Heme</keyword>
<dbReference type="PANTHER" id="PTHR19328">
    <property type="entry name" value="HEDGEHOG-INTERACTING PROTEIN"/>
    <property type="match status" value="1"/>
</dbReference>
<keyword evidence="4" id="KW-0249">Electron transport</keyword>
<dbReference type="InterPro" id="IPR012938">
    <property type="entry name" value="Glc/Sorbosone_DH"/>
</dbReference>
<accession>A0A2G0CDE4</accession>
<dbReference type="PROSITE" id="PS51007">
    <property type="entry name" value="CYTC"/>
    <property type="match status" value="1"/>
</dbReference>
<evidence type="ECO:0000259" key="10">
    <source>
        <dbReference type="PROSITE" id="PS51007"/>
    </source>
</evidence>
<dbReference type="EMBL" id="PDLO01000005">
    <property type="protein sequence ID" value="PHK97975.1"/>
    <property type="molecule type" value="Genomic_DNA"/>
</dbReference>
<feature type="region of interest" description="Disordered" evidence="7">
    <location>
        <begin position="198"/>
        <end position="228"/>
    </location>
</feature>
<protein>
    <submittedName>
        <fullName evidence="11">PKD domain-containing protein</fullName>
    </submittedName>
</protein>
<dbReference type="PANTHER" id="PTHR19328:SF75">
    <property type="entry name" value="ALDOSE SUGAR DEHYDROGENASE YLII"/>
    <property type="match status" value="1"/>
</dbReference>
<comment type="PTM">
    <text evidence="6">Binds 1 heme c group covalently per subunit.</text>
</comment>
<feature type="domain" description="PKD" evidence="9">
    <location>
        <begin position="491"/>
        <end position="574"/>
    </location>
</feature>
<feature type="chain" id="PRO_5013605335" evidence="8">
    <location>
        <begin position="32"/>
        <end position="959"/>
    </location>
</feature>
<dbReference type="Proteomes" id="UP000226437">
    <property type="component" value="Unassembled WGS sequence"/>
</dbReference>
<feature type="signal peptide" evidence="8">
    <location>
        <begin position="1"/>
        <end position="31"/>
    </location>
</feature>
<dbReference type="Gene3D" id="2.120.10.30">
    <property type="entry name" value="TolB, C-terminal domain"/>
    <property type="match status" value="1"/>
</dbReference>
<dbReference type="CDD" id="cd04084">
    <property type="entry name" value="CBM6_xylanase-like"/>
    <property type="match status" value="1"/>
</dbReference>
<dbReference type="GO" id="GO:0005506">
    <property type="term" value="F:iron ion binding"/>
    <property type="evidence" value="ECO:0007669"/>
    <property type="project" value="InterPro"/>
</dbReference>
<evidence type="ECO:0000256" key="1">
    <source>
        <dbReference type="ARBA" id="ARBA00022448"/>
    </source>
</evidence>
<dbReference type="GO" id="GO:0020037">
    <property type="term" value="F:heme binding"/>
    <property type="evidence" value="ECO:0007669"/>
    <property type="project" value="InterPro"/>
</dbReference>
<dbReference type="CDD" id="cd00146">
    <property type="entry name" value="PKD"/>
    <property type="match status" value="1"/>
</dbReference>
<proteinExistence type="predicted"/>
<evidence type="ECO:0000256" key="5">
    <source>
        <dbReference type="ARBA" id="ARBA00023004"/>
    </source>
</evidence>
<dbReference type="Gene3D" id="2.60.40.10">
    <property type="entry name" value="Immunoglobulins"/>
    <property type="match status" value="1"/>
</dbReference>
<keyword evidence="3 6" id="KW-0479">Metal-binding</keyword>
<evidence type="ECO:0000259" key="9">
    <source>
        <dbReference type="PROSITE" id="PS50093"/>
    </source>
</evidence>
<evidence type="ECO:0000256" key="6">
    <source>
        <dbReference type="PIRSR" id="PIRSR602324-1"/>
    </source>
</evidence>
<dbReference type="Pfam" id="PF00034">
    <property type="entry name" value="Cytochrom_C"/>
    <property type="match status" value="1"/>
</dbReference>
<evidence type="ECO:0000313" key="12">
    <source>
        <dbReference type="Proteomes" id="UP000226437"/>
    </source>
</evidence>
<evidence type="ECO:0000256" key="7">
    <source>
        <dbReference type="SAM" id="MobiDB-lite"/>
    </source>
</evidence>
<dbReference type="Pfam" id="PF18911">
    <property type="entry name" value="PKD_4"/>
    <property type="match status" value="1"/>
</dbReference>
<dbReference type="SUPFAM" id="SSF50952">
    <property type="entry name" value="Soluble quinoprotein glucose dehydrogenase"/>
    <property type="match status" value="1"/>
</dbReference>
<dbReference type="AlphaFoldDB" id="A0A2G0CDE4"/>
<name>A0A2G0CDE4_9BACT</name>
<dbReference type="Gene3D" id="1.10.760.10">
    <property type="entry name" value="Cytochrome c-like domain"/>
    <property type="match status" value="1"/>
</dbReference>
<dbReference type="SMART" id="SM00089">
    <property type="entry name" value="PKD"/>
    <property type="match status" value="1"/>
</dbReference>
<gene>
    <name evidence="11" type="ORF">CGL56_12330</name>
</gene>
<evidence type="ECO:0000313" key="11">
    <source>
        <dbReference type="EMBL" id="PHK97975.1"/>
    </source>
</evidence>
<evidence type="ECO:0000256" key="2">
    <source>
        <dbReference type="ARBA" id="ARBA00022617"/>
    </source>
</evidence>
<dbReference type="InterPro" id="IPR011041">
    <property type="entry name" value="Quinoprot_gluc/sorb_DH_b-prop"/>
</dbReference>